<reference evidence="1" key="1">
    <citation type="submission" date="2014-09" db="EMBL/GenBank/DDBJ databases">
        <authorList>
            <person name="Magalhaes I.L.F."/>
            <person name="Oliveira U."/>
            <person name="Santos F.R."/>
            <person name="Vidigal T.H.D.A."/>
            <person name="Brescovit A.D."/>
            <person name="Santos A.J."/>
        </authorList>
    </citation>
    <scope>NUCLEOTIDE SEQUENCE</scope>
    <source>
        <tissue evidence="1">Shoot tissue taken approximately 20 cm above the soil surface</tissue>
    </source>
</reference>
<reference evidence="1" key="2">
    <citation type="journal article" date="2015" name="Data Brief">
        <title>Shoot transcriptome of the giant reed, Arundo donax.</title>
        <authorList>
            <person name="Barrero R.A."/>
            <person name="Guerrero F.D."/>
            <person name="Moolhuijzen P."/>
            <person name="Goolsby J.A."/>
            <person name="Tidwell J."/>
            <person name="Bellgard S.E."/>
            <person name="Bellgard M.I."/>
        </authorList>
    </citation>
    <scope>NUCLEOTIDE SEQUENCE</scope>
    <source>
        <tissue evidence="1">Shoot tissue taken approximately 20 cm above the soil surface</tissue>
    </source>
</reference>
<dbReference type="EMBL" id="GBRH01179447">
    <property type="protein sequence ID" value="JAE18449.1"/>
    <property type="molecule type" value="Transcribed_RNA"/>
</dbReference>
<protein>
    <submittedName>
        <fullName evidence="1">Uncharacterized protein</fullName>
    </submittedName>
</protein>
<name>A0A0A9G4P1_ARUDO</name>
<evidence type="ECO:0000313" key="1">
    <source>
        <dbReference type="EMBL" id="JAE18449.1"/>
    </source>
</evidence>
<sequence>MIYRSPQKVGQCIQRIDFHLGSSPLFLKPSRIMLQASMVHASSRLWFQSLIISSCQHHRREGF</sequence>
<proteinExistence type="predicted"/>
<accession>A0A0A9G4P1</accession>
<organism evidence="1">
    <name type="scientific">Arundo donax</name>
    <name type="common">Giant reed</name>
    <name type="synonym">Donax arundinaceus</name>
    <dbReference type="NCBI Taxonomy" id="35708"/>
    <lineage>
        <taxon>Eukaryota</taxon>
        <taxon>Viridiplantae</taxon>
        <taxon>Streptophyta</taxon>
        <taxon>Embryophyta</taxon>
        <taxon>Tracheophyta</taxon>
        <taxon>Spermatophyta</taxon>
        <taxon>Magnoliopsida</taxon>
        <taxon>Liliopsida</taxon>
        <taxon>Poales</taxon>
        <taxon>Poaceae</taxon>
        <taxon>PACMAD clade</taxon>
        <taxon>Arundinoideae</taxon>
        <taxon>Arundineae</taxon>
        <taxon>Arundo</taxon>
    </lineage>
</organism>
<dbReference type="AlphaFoldDB" id="A0A0A9G4P1"/>